<sequence length="364" mass="40037">MKKKISLLIAAALLMSAFCATGAAAGAVKVTDSYGNEYEIGSDVLTVKFNGEAVVFPDAQPFIDGNNRTMIPLRAVTETMGADVDWNQDSQTAVIEQNGITIMVPVGSETISVTKDGVTSTVTMDTQAVLANNRTYVPIRFVAESLGAWVSYSDLFSTVQIYKDVLTPEEITRLHSYYDMTWEEHCNEAGYESTSTDEDRVASYPQIVYFTGSYGFENANEWKLRNPNGIEVLKQPLRTPTNYVGVISGLTYTYGKQPDIDFANLILAEANAVADEINSAGKVTITLRTDLSCVYFSRHSNAAGTYVRGVLTVNIPENANISWIKENYDFISDPKAGETRDVDVEIYVDTFTANVHWSSMTAIK</sequence>
<comment type="caution">
    <text evidence="2">The sequence shown here is derived from an EMBL/GenBank/DDBJ whole genome shotgun (WGS) entry which is preliminary data.</text>
</comment>
<dbReference type="Pfam" id="PF07833">
    <property type="entry name" value="Cu_amine_oxidN1"/>
    <property type="match status" value="1"/>
</dbReference>
<feature type="domain" description="Copper amine oxidase-like N-terminal" evidence="1">
    <location>
        <begin position="49"/>
        <end position="160"/>
    </location>
</feature>
<proteinExistence type="predicted"/>
<dbReference type="Gene3D" id="3.30.457.10">
    <property type="entry name" value="Copper amine oxidase-like, N-terminal domain"/>
    <property type="match status" value="1"/>
</dbReference>
<dbReference type="SUPFAM" id="SSF55383">
    <property type="entry name" value="Copper amine oxidase, domain N"/>
    <property type="match status" value="1"/>
</dbReference>
<evidence type="ECO:0000313" key="2">
    <source>
        <dbReference type="EMBL" id="MPM08135.1"/>
    </source>
</evidence>
<name>A0A644WW35_9ZZZZ</name>
<dbReference type="InterPro" id="IPR012854">
    <property type="entry name" value="Cu_amine_oxidase-like_N"/>
</dbReference>
<reference evidence="2" key="1">
    <citation type="submission" date="2019-08" db="EMBL/GenBank/DDBJ databases">
        <authorList>
            <person name="Kucharzyk K."/>
            <person name="Murdoch R.W."/>
            <person name="Higgins S."/>
            <person name="Loffler F."/>
        </authorList>
    </citation>
    <scope>NUCLEOTIDE SEQUENCE</scope>
</reference>
<protein>
    <recommendedName>
        <fullName evidence="1">Copper amine oxidase-like N-terminal domain-containing protein</fullName>
    </recommendedName>
</protein>
<evidence type="ECO:0000259" key="1">
    <source>
        <dbReference type="Pfam" id="PF07833"/>
    </source>
</evidence>
<dbReference type="InterPro" id="IPR036582">
    <property type="entry name" value="Mao_N_sf"/>
</dbReference>
<dbReference type="EMBL" id="VSSQ01001415">
    <property type="protein sequence ID" value="MPM08135.1"/>
    <property type="molecule type" value="Genomic_DNA"/>
</dbReference>
<dbReference type="AlphaFoldDB" id="A0A644WW35"/>
<gene>
    <name evidence="2" type="ORF">SDC9_54447</name>
</gene>
<accession>A0A644WW35</accession>
<organism evidence="2">
    <name type="scientific">bioreactor metagenome</name>
    <dbReference type="NCBI Taxonomy" id="1076179"/>
    <lineage>
        <taxon>unclassified sequences</taxon>
        <taxon>metagenomes</taxon>
        <taxon>ecological metagenomes</taxon>
    </lineage>
</organism>